<dbReference type="PANTHER" id="PTHR10458:SF22">
    <property type="entry name" value="PEPTIDE DEFORMYLASE"/>
    <property type="match status" value="1"/>
</dbReference>
<evidence type="ECO:0000256" key="2">
    <source>
        <dbReference type="ARBA" id="ARBA00022723"/>
    </source>
</evidence>
<keyword evidence="8" id="KW-1185">Reference proteome</keyword>
<evidence type="ECO:0000256" key="6">
    <source>
        <dbReference type="HAMAP-Rule" id="MF_00163"/>
    </source>
</evidence>
<sequence>MFQNEIPTKDWLVFDNTPSIRQPSIDVSLTLAPENELVMQKLIDFVRYSQDPQKNSGHTIIPAVGLAAPQIGHNIKMYYIRIEETDKETGDKKIIEHAMINPKIIGKSEQIACIKEGEGCLSVNGDKEGFVPRSFRIIIKGYDYLKQQQITITARSYEAIVFQHEQAHLEGKLYYDLINKTEPWMKKSDWIIL</sequence>
<dbReference type="GO" id="GO:0042586">
    <property type="term" value="F:peptide deformylase activity"/>
    <property type="evidence" value="ECO:0007669"/>
    <property type="project" value="UniProtKB-UniRule"/>
</dbReference>
<dbReference type="GO" id="GO:0006412">
    <property type="term" value="P:translation"/>
    <property type="evidence" value="ECO:0007669"/>
    <property type="project" value="UniProtKB-UniRule"/>
</dbReference>
<accession>A0A0K2JHS2</accession>
<dbReference type="PANTHER" id="PTHR10458">
    <property type="entry name" value="PEPTIDE DEFORMYLASE"/>
    <property type="match status" value="1"/>
</dbReference>
<dbReference type="AlphaFoldDB" id="A0A0K2JHS2"/>
<comment type="similarity">
    <text evidence="1 6">Belongs to the polypeptide deformylase family.</text>
</comment>
<evidence type="ECO:0000313" key="7">
    <source>
        <dbReference type="EMBL" id="ALA97977.1"/>
    </source>
</evidence>
<dbReference type="InterPro" id="IPR023635">
    <property type="entry name" value="Peptide_deformylase"/>
</dbReference>
<evidence type="ECO:0000256" key="5">
    <source>
        <dbReference type="ARBA" id="ARBA00023004"/>
    </source>
</evidence>
<evidence type="ECO:0000256" key="1">
    <source>
        <dbReference type="ARBA" id="ARBA00010759"/>
    </source>
</evidence>
<gene>
    <name evidence="6 7" type="primary">def</name>
    <name evidence="7" type="ORF">SKUN_001091</name>
</gene>
<reference evidence="7 8" key="1">
    <citation type="journal article" date="2015" name="Genome Announc.">
        <title>Complete Genome Sequence of Spiroplasma kunkelii Strain CR2-3x, Causal Agent of Corn Stunt Disease in Zea mays L.</title>
        <authorList>
            <person name="Davis R.E."/>
            <person name="Shao J."/>
            <person name="Dally E.L."/>
            <person name="Zhao Y."/>
            <person name="Gasparich G.E."/>
            <person name="Gaynor B.J."/>
            <person name="Athey J.C."/>
            <person name="Harrison N.A."/>
            <person name="Donofrio N."/>
        </authorList>
    </citation>
    <scope>NUCLEOTIDE SEQUENCE [LARGE SCALE GENOMIC DNA]</scope>
    <source>
        <strain evidence="7 8">CR2-3x</strain>
    </source>
</reference>
<evidence type="ECO:0000313" key="8">
    <source>
        <dbReference type="Proteomes" id="UP000062963"/>
    </source>
</evidence>
<dbReference type="HAMAP" id="MF_00163">
    <property type="entry name" value="Pep_deformylase"/>
    <property type="match status" value="1"/>
</dbReference>
<dbReference type="KEGG" id="skn:SKUN_001091"/>
<keyword evidence="5 6" id="KW-0408">Iron</keyword>
<feature type="active site" evidence="6">
    <location>
        <position position="165"/>
    </location>
</feature>
<dbReference type="Pfam" id="PF01327">
    <property type="entry name" value="Pep_deformylase"/>
    <property type="match status" value="1"/>
</dbReference>
<dbReference type="SUPFAM" id="SSF56420">
    <property type="entry name" value="Peptide deformylase"/>
    <property type="match status" value="1"/>
</dbReference>
<comment type="catalytic activity">
    <reaction evidence="6">
        <text>N-terminal N-formyl-L-methionyl-[peptide] + H2O = N-terminal L-methionyl-[peptide] + formate</text>
        <dbReference type="Rhea" id="RHEA:24420"/>
        <dbReference type="Rhea" id="RHEA-COMP:10639"/>
        <dbReference type="Rhea" id="RHEA-COMP:10640"/>
        <dbReference type="ChEBI" id="CHEBI:15377"/>
        <dbReference type="ChEBI" id="CHEBI:15740"/>
        <dbReference type="ChEBI" id="CHEBI:49298"/>
        <dbReference type="ChEBI" id="CHEBI:64731"/>
        <dbReference type="EC" id="3.5.1.88"/>
    </reaction>
</comment>
<name>A0A0K2JHS2_SPIKU</name>
<dbReference type="NCBIfam" id="TIGR00079">
    <property type="entry name" value="pept_deformyl"/>
    <property type="match status" value="1"/>
</dbReference>
<feature type="binding site" evidence="6">
    <location>
        <position position="120"/>
    </location>
    <ligand>
        <name>Fe cation</name>
        <dbReference type="ChEBI" id="CHEBI:24875"/>
    </ligand>
</feature>
<dbReference type="FunFam" id="3.90.45.10:FF:000002">
    <property type="entry name" value="Peptide deformylase"/>
    <property type="match status" value="1"/>
</dbReference>
<keyword evidence="2 6" id="KW-0479">Metal-binding</keyword>
<proteinExistence type="inferred from homology"/>
<dbReference type="RefSeq" id="WP_053391117.1">
    <property type="nucleotide sequence ID" value="NZ_CP010899.1"/>
</dbReference>
<dbReference type="PRINTS" id="PR01576">
    <property type="entry name" value="PDEFORMYLASE"/>
</dbReference>
<protein>
    <recommendedName>
        <fullName evidence="6">Peptide deformylase</fullName>
        <shortName evidence="6">PDF</shortName>
        <ecNumber evidence="6">3.5.1.88</ecNumber>
    </recommendedName>
    <alternativeName>
        <fullName evidence="6">Polypeptide deformylase</fullName>
    </alternativeName>
</protein>
<keyword evidence="3 6" id="KW-0378">Hydrolase</keyword>
<dbReference type="OrthoDB" id="9784988at2"/>
<evidence type="ECO:0000256" key="3">
    <source>
        <dbReference type="ARBA" id="ARBA00022801"/>
    </source>
</evidence>
<dbReference type="EC" id="3.5.1.88" evidence="6"/>
<dbReference type="STRING" id="273035.SKUN_001091"/>
<dbReference type="EMBL" id="CP010899">
    <property type="protein sequence ID" value="ALA97977.1"/>
    <property type="molecule type" value="Genomic_DNA"/>
</dbReference>
<feature type="binding site" evidence="6">
    <location>
        <position position="168"/>
    </location>
    <ligand>
        <name>Fe cation</name>
        <dbReference type="ChEBI" id="CHEBI:24875"/>
    </ligand>
</feature>
<comment type="function">
    <text evidence="6">Removes the formyl group from the N-terminal Met of newly synthesized proteins. Requires at least a dipeptide for an efficient rate of reaction. N-terminal L-methionine is a prerequisite for activity but the enzyme has broad specificity at other positions.</text>
</comment>
<evidence type="ECO:0000256" key="4">
    <source>
        <dbReference type="ARBA" id="ARBA00022917"/>
    </source>
</evidence>
<organism evidence="7 8">
    <name type="scientific">Spiroplasma kunkelii CR2-3x</name>
    <dbReference type="NCBI Taxonomy" id="273035"/>
    <lineage>
        <taxon>Bacteria</taxon>
        <taxon>Bacillati</taxon>
        <taxon>Mycoplasmatota</taxon>
        <taxon>Mollicutes</taxon>
        <taxon>Entomoplasmatales</taxon>
        <taxon>Spiroplasmataceae</taxon>
        <taxon>Spiroplasma</taxon>
    </lineage>
</organism>
<keyword evidence="4 6" id="KW-0648">Protein biosynthesis</keyword>
<dbReference type="PIRSF" id="PIRSF004749">
    <property type="entry name" value="Pep_def"/>
    <property type="match status" value="1"/>
</dbReference>
<dbReference type="Proteomes" id="UP000062963">
    <property type="component" value="Chromosome"/>
</dbReference>
<feature type="binding site" evidence="6">
    <location>
        <position position="164"/>
    </location>
    <ligand>
        <name>Fe cation</name>
        <dbReference type="ChEBI" id="CHEBI:24875"/>
    </ligand>
</feature>
<dbReference type="Gene3D" id="3.90.45.10">
    <property type="entry name" value="Peptide deformylase"/>
    <property type="match status" value="1"/>
</dbReference>
<comment type="cofactor">
    <cofactor evidence="6">
        <name>Fe(2+)</name>
        <dbReference type="ChEBI" id="CHEBI:29033"/>
    </cofactor>
    <text evidence="6">Binds 1 Fe(2+) ion.</text>
</comment>
<dbReference type="InterPro" id="IPR036821">
    <property type="entry name" value="Peptide_deformylase_sf"/>
</dbReference>
<dbReference type="PATRIC" id="fig|273035.7.peg.1347"/>
<dbReference type="GO" id="GO:0046872">
    <property type="term" value="F:metal ion binding"/>
    <property type="evidence" value="ECO:0007669"/>
    <property type="project" value="UniProtKB-KW"/>
</dbReference>